<reference evidence="1" key="1">
    <citation type="submission" date="2020-08" db="EMBL/GenBank/DDBJ databases">
        <title>Bridging the membrane lipid divide: bacteria of the FCB group superphylum have the potential to synthesize archaeal ether lipids.</title>
        <authorList>
            <person name="Villanueva L."/>
            <person name="von Meijenfeldt F.A.B."/>
            <person name="Westbye A.B."/>
            <person name="Yadav S."/>
            <person name="Hopmans E.C."/>
            <person name="Dutilh B.E."/>
            <person name="Sinninghe Damste J.S."/>
        </authorList>
    </citation>
    <scope>NUCLEOTIDE SEQUENCE</scope>
    <source>
        <strain evidence="1">NIOZ-UU159</strain>
    </source>
</reference>
<proteinExistence type="predicted"/>
<dbReference type="EMBL" id="MW030576">
    <property type="protein sequence ID" value="QPI16543.1"/>
    <property type="molecule type" value="Genomic_DNA"/>
</dbReference>
<sequence length="84" mass="10015">MWFIAVIWLTSNVDWFRLIIHDATGATAEIDILSINNDIARHYYDFLVFSIYTYTWRVVRFAKFAVMRKFCQSLQTRQDWVGSA</sequence>
<accession>A0A7S9XGD9</accession>
<evidence type="ECO:0000313" key="1">
    <source>
        <dbReference type="EMBL" id="QPI16543.1"/>
    </source>
</evidence>
<gene>
    <name evidence="1" type="ORF">NIOZUU159_00031</name>
</gene>
<name>A0A7S9XGD9_9VIRU</name>
<organism evidence="1">
    <name type="scientific">Virus NIOZ-UU159</name>
    <dbReference type="NCBI Taxonomy" id="2763270"/>
    <lineage>
        <taxon>Viruses</taxon>
    </lineage>
</organism>
<protein>
    <submittedName>
        <fullName evidence="1">Uncharacterized protein</fullName>
    </submittedName>
</protein>